<evidence type="ECO:0000313" key="1">
    <source>
        <dbReference type="EMBL" id="SUZ61381.1"/>
    </source>
</evidence>
<sequence length="100" mass="10535">MATVAVLLLIALACGGGGGGKTVTGIVLEAVDRNLVEIELLRVRDRAGRVWDFTTEGNVGISAAHLRQHQVLGDGVVVMYEEKDGRLIATDIRDLPAPGS</sequence>
<protein>
    <submittedName>
        <fullName evidence="1">Uncharacterized protein</fullName>
    </submittedName>
</protein>
<reference evidence="1" key="1">
    <citation type="submission" date="2018-05" db="EMBL/GenBank/DDBJ databases">
        <authorList>
            <person name="Lanie J.A."/>
            <person name="Ng W.-L."/>
            <person name="Kazmierczak K.M."/>
            <person name="Andrzejewski T.M."/>
            <person name="Davidsen T.M."/>
            <person name="Wayne K.J."/>
            <person name="Tettelin H."/>
            <person name="Glass J.I."/>
            <person name="Rusch D."/>
            <person name="Podicherti R."/>
            <person name="Tsui H.-C.T."/>
            <person name="Winkler M.E."/>
        </authorList>
    </citation>
    <scope>NUCLEOTIDE SEQUENCE</scope>
</reference>
<dbReference type="AlphaFoldDB" id="A0A381P396"/>
<gene>
    <name evidence="1" type="ORF">METZ01_LOCUS14235</name>
</gene>
<name>A0A381P396_9ZZZZ</name>
<organism evidence="1">
    <name type="scientific">marine metagenome</name>
    <dbReference type="NCBI Taxonomy" id="408172"/>
    <lineage>
        <taxon>unclassified sequences</taxon>
        <taxon>metagenomes</taxon>
        <taxon>ecological metagenomes</taxon>
    </lineage>
</organism>
<dbReference type="EMBL" id="UINC01000799">
    <property type="protein sequence ID" value="SUZ61381.1"/>
    <property type="molecule type" value="Genomic_DNA"/>
</dbReference>
<proteinExistence type="predicted"/>
<accession>A0A381P396</accession>